<gene>
    <name evidence="1" type="ORF">GCM10007384_34870</name>
</gene>
<evidence type="ECO:0008006" key="3">
    <source>
        <dbReference type="Google" id="ProtNLM"/>
    </source>
</evidence>
<sequence length="383" mass="44341">MKNNNHYAVNWTDGVKLTKDHFVESYFNSVDTIRDSVQTRIHTYDYGLLQAEQGMLSALEIETQTHTEERLVLALQSCNAITAGGCKIKFSTDMYGGEAPVAKIESKDIDTNSNLEFFIMVTINPFELIPVGEPDPEVIPLHHPNVLPKVSLKIVPKSQFNSSFLDTYFLLAGKVYWRNGSFIVDKEYTPPVSRILYHKPLHEFYKKIAQVLIRLRNYSVIINKKNRDKQQSNTLVRNTFLLSDKVMDFVAQHTFEFNQTGEEQPPVYIAQKTSILANYLSNELAIMEETEKEKLLQYYYEWIDIKPSVFESTLGDVIDMNYNHQDINTTLDKVDYFMAVMDKLWRRLSDLEYIGQRKDNIVISEESMSIKSIPKNKSWSIID</sequence>
<organism evidence="1 2">
    <name type="scientific">Aquimarina muelleri</name>
    <dbReference type="NCBI Taxonomy" id="279356"/>
    <lineage>
        <taxon>Bacteria</taxon>
        <taxon>Pseudomonadati</taxon>
        <taxon>Bacteroidota</taxon>
        <taxon>Flavobacteriia</taxon>
        <taxon>Flavobacteriales</taxon>
        <taxon>Flavobacteriaceae</taxon>
        <taxon>Aquimarina</taxon>
    </lineage>
</organism>
<dbReference type="AlphaFoldDB" id="A0A918JY36"/>
<reference evidence="1 2" key="1">
    <citation type="journal article" date="2014" name="Int. J. Syst. Evol. Microbiol.">
        <title>Complete genome sequence of Corynebacterium casei LMG S-19264T (=DSM 44701T), isolated from a smear-ripened cheese.</title>
        <authorList>
            <consortium name="US DOE Joint Genome Institute (JGI-PGF)"/>
            <person name="Walter F."/>
            <person name="Albersmeier A."/>
            <person name="Kalinowski J."/>
            <person name="Ruckert C."/>
        </authorList>
    </citation>
    <scope>NUCLEOTIDE SEQUENCE [LARGE SCALE GENOMIC DNA]</scope>
    <source>
        <strain evidence="1 2">KCTC 12285</strain>
    </source>
</reference>
<dbReference type="EMBL" id="BMWS01000030">
    <property type="protein sequence ID" value="GGX30783.1"/>
    <property type="molecule type" value="Genomic_DNA"/>
</dbReference>
<comment type="caution">
    <text evidence="1">The sequence shown here is derived from an EMBL/GenBank/DDBJ whole genome shotgun (WGS) entry which is preliminary data.</text>
</comment>
<protein>
    <recommendedName>
        <fullName evidence="3">Type VI secretion system baseplate subunit TssK</fullName>
    </recommendedName>
</protein>
<evidence type="ECO:0000313" key="1">
    <source>
        <dbReference type="EMBL" id="GGX30783.1"/>
    </source>
</evidence>
<dbReference type="Proteomes" id="UP000601108">
    <property type="component" value="Unassembled WGS sequence"/>
</dbReference>
<evidence type="ECO:0000313" key="2">
    <source>
        <dbReference type="Proteomes" id="UP000601108"/>
    </source>
</evidence>
<name>A0A918JY36_9FLAO</name>
<proteinExistence type="predicted"/>
<dbReference type="RefSeq" id="WP_027413353.1">
    <property type="nucleotide sequence ID" value="NZ_BMWS01000030.1"/>
</dbReference>
<accession>A0A918JY36</accession>
<keyword evidence="2" id="KW-1185">Reference proteome</keyword>